<feature type="region of interest" description="Disordered" evidence="1">
    <location>
        <begin position="90"/>
        <end position="111"/>
    </location>
</feature>
<dbReference type="EMBL" id="CADILH010000004">
    <property type="protein sequence ID" value="CAB3932492.1"/>
    <property type="molecule type" value="Genomic_DNA"/>
</dbReference>
<keyword evidence="3" id="KW-1185">Reference proteome</keyword>
<evidence type="ECO:0000313" key="3">
    <source>
        <dbReference type="Proteomes" id="UP000494183"/>
    </source>
</evidence>
<gene>
    <name evidence="2" type="ORF">LMG6000_02619</name>
</gene>
<evidence type="ECO:0000256" key="1">
    <source>
        <dbReference type="SAM" id="MobiDB-lite"/>
    </source>
</evidence>
<organism evidence="2 3">
    <name type="scientific">Achromobacter insolitus</name>
    <dbReference type="NCBI Taxonomy" id="217204"/>
    <lineage>
        <taxon>Bacteria</taxon>
        <taxon>Pseudomonadati</taxon>
        <taxon>Pseudomonadota</taxon>
        <taxon>Betaproteobacteria</taxon>
        <taxon>Burkholderiales</taxon>
        <taxon>Alcaligenaceae</taxon>
        <taxon>Achromobacter</taxon>
    </lineage>
</organism>
<proteinExistence type="predicted"/>
<evidence type="ECO:0000313" key="2">
    <source>
        <dbReference type="EMBL" id="CAB3932492.1"/>
    </source>
</evidence>
<reference evidence="2 3" key="1">
    <citation type="submission" date="2020-04" db="EMBL/GenBank/DDBJ databases">
        <authorList>
            <person name="De Canck E."/>
        </authorList>
    </citation>
    <scope>NUCLEOTIDE SEQUENCE [LARGE SCALE GENOMIC DNA]</scope>
    <source>
        <strain evidence="2 3">LMG 6000</strain>
    </source>
</reference>
<dbReference type="Proteomes" id="UP000494183">
    <property type="component" value="Unassembled WGS sequence"/>
</dbReference>
<dbReference type="AlphaFoldDB" id="A0A6S7F184"/>
<protein>
    <submittedName>
        <fullName evidence="2">Uncharacterized protein</fullName>
    </submittedName>
</protein>
<sequence>MAPNTSFPAHGEPENLWTEYARFHEACSGVLARVEQRRDGGIALSESEQAELRTMALNLNAFGRVLHGKRAKEMRALAERVERVLVNAGSVPHAVSKETAESEDSSAAVTG</sequence>
<accession>A0A6S7F184</accession>
<name>A0A6S7F184_9BURK</name>
<dbReference type="RefSeq" id="WP_175198663.1">
    <property type="nucleotide sequence ID" value="NZ_CADILH010000004.1"/>
</dbReference>